<organism evidence="1 2">
    <name type="scientific">Bacillus amyloliquefaciens</name>
    <name type="common">Bacillus velezensis</name>
    <dbReference type="NCBI Taxonomy" id="1390"/>
    <lineage>
        <taxon>Bacteria</taxon>
        <taxon>Bacillati</taxon>
        <taxon>Bacillota</taxon>
        <taxon>Bacilli</taxon>
        <taxon>Bacillales</taxon>
        <taxon>Bacillaceae</taxon>
        <taxon>Bacillus</taxon>
        <taxon>Bacillus amyloliquefaciens group</taxon>
    </lineage>
</organism>
<gene>
    <name evidence="1" type="ORF">BKP66_00830</name>
</gene>
<reference evidence="1 2" key="1">
    <citation type="submission" date="2016-10" db="EMBL/GenBank/DDBJ databases">
        <authorList>
            <person name="Marach S."/>
            <person name="Prathuangwong S."/>
            <person name="Takikawa Y."/>
            <person name="Dohra H."/>
        </authorList>
    </citation>
    <scope>NUCLEOTIDE SEQUENCE [LARGE SCALE GENOMIC DNA]</scope>
    <source>
        <strain evidence="1 2">K2</strain>
    </source>
</reference>
<dbReference type="Proteomes" id="UP000180036">
    <property type="component" value="Unassembled WGS sequence"/>
</dbReference>
<dbReference type="EMBL" id="MOEA01000001">
    <property type="protein sequence ID" value="OIK22154.1"/>
    <property type="molecule type" value="Genomic_DNA"/>
</dbReference>
<comment type="caution">
    <text evidence="1">The sequence shown here is derived from an EMBL/GenBank/DDBJ whole genome shotgun (WGS) entry which is preliminary data.</text>
</comment>
<protein>
    <submittedName>
        <fullName evidence="1">Uncharacterized protein</fullName>
    </submittedName>
</protein>
<proteinExistence type="predicted"/>
<accession>A0AAP7NAE6</accession>
<name>A0AAP7NAE6_BACAM</name>
<evidence type="ECO:0000313" key="1">
    <source>
        <dbReference type="EMBL" id="OIK22154.1"/>
    </source>
</evidence>
<sequence>MSEDNLYVDQFKAWRTEQELLLKQINYDIEISKRKIELNEKQKQLHLERVNIGIQEFNNWAKTSNRDERLELLKEDQTDAATETLFCDGQEFATLHRKNMKEDE</sequence>
<evidence type="ECO:0000313" key="2">
    <source>
        <dbReference type="Proteomes" id="UP000180036"/>
    </source>
</evidence>
<dbReference type="AlphaFoldDB" id="A0AAP7NAE6"/>